<evidence type="ECO:0000313" key="10">
    <source>
        <dbReference type="EMBL" id="SPD26112.1"/>
    </source>
</evidence>
<evidence type="ECO:0000256" key="8">
    <source>
        <dbReference type="ARBA" id="ARBA00023157"/>
    </source>
</evidence>
<sequence length="191" mass="20828">MPRRFTALSFLFVLIVLNSGTMLLTMCEDICTDGLGACDNDEGCNSSCNTKHPGGEGSCTIVEGEKLCYCYYKCGPPSKPPTGLCTDGLGACDNSCNDKCIAKHPGGQGSCDGYPLRRKKKDEVLNFDMLQKHNQIDLAVMMDMRVSMRKVGTLEGLGGLEFDVTRSEARCFDLYEFDLKATKDGDVANVF</sequence>
<dbReference type="GO" id="GO:0050832">
    <property type="term" value="P:defense response to fungus"/>
    <property type="evidence" value="ECO:0007669"/>
    <property type="project" value="UniProtKB-UniRule"/>
</dbReference>
<keyword evidence="5 9" id="KW-0295">Fungicide</keyword>
<evidence type="ECO:0000256" key="1">
    <source>
        <dbReference type="ARBA" id="ARBA00004613"/>
    </source>
</evidence>
<dbReference type="InterPro" id="IPR039641">
    <property type="entry name" value="LCR"/>
</dbReference>
<dbReference type="InterPro" id="IPR010851">
    <property type="entry name" value="DEFL"/>
</dbReference>
<dbReference type="AlphaFoldDB" id="A0A2N9IML9"/>
<dbReference type="GO" id="GO:0005576">
    <property type="term" value="C:extracellular region"/>
    <property type="evidence" value="ECO:0007669"/>
    <property type="project" value="UniProtKB-SubCell"/>
</dbReference>
<evidence type="ECO:0000256" key="7">
    <source>
        <dbReference type="ARBA" id="ARBA00022821"/>
    </source>
</evidence>
<comment type="similarity">
    <text evidence="2 9">Belongs to the DEFL family.</text>
</comment>
<evidence type="ECO:0000256" key="6">
    <source>
        <dbReference type="ARBA" id="ARBA00022729"/>
    </source>
</evidence>
<keyword evidence="6 9" id="KW-0732">Signal</keyword>
<dbReference type="EMBL" id="OIVN01006145">
    <property type="protein sequence ID" value="SPD26112.1"/>
    <property type="molecule type" value="Genomic_DNA"/>
</dbReference>
<evidence type="ECO:0000256" key="3">
    <source>
        <dbReference type="ARBA" id="ARBA00022525"/>
    </source>
</evidence>
<protein>
    <recommendedName>
        <fullName evidence="9">Defensin-like protein</fullName>
    </recommendedName>
</protein>
<keyword evidence="3 9" id="KW-0964">Secreted</keyword>
<dbReference type="Pfam" id="PF07333">
    <property type="entry name" value="SLR1-BP"/>
    <property type="match status" value="1"/>
</dbReference>
<evidence type="ECO:0000256" key="9">
    <source>
        <dbReference type="RuleBase" id="RU367109"/>
    </source>
</evidence>
<accession>A0A2N9IML9</accession>
<organism evidence="10">
    <name type="scientific">Fagus sylvatica</name>
    <name type="common">Beechnut</name>
    <dbReference type="NCBI Taxonomy" id="28930"/>
    <lineage>
        <taxon>Eukaryota</taxon>
        <taxon>Viridiplantae</taxon>
        <taxon>Streptophyta</taxon>
        <taxon>Embryophyta</taxon>
        <taxon>Tracheophyta</taxon>
        <taxon>Spermatophyta</taxon>
        <taxon>Magnoliopsida</taxon>
        <taxon>eudicotyledons</taxon>
        <taxon>Gunneridae</taxon>
        <taxon>Pentapetalae</taxon>
        <taxon>rosids</taxon>
        <taxon>fabids</taxon>
        <taxon>Fagales</taxon>
        <taxon>Fagaceae</taxon>
        <taxon>Fagus</taxon>
    </lineage>
</organism>
<dbReference type="PANTHER" id="PTHR36788:SF2">
    <property type="entry name" value="DEFENSIN-LIKE PROTEIN 183"/>
    <property type="match status" value="1"/>
</dbReference>
<keyword evidence="8" id="KW-1015">Disulfide bond</keyword>
<dbReference type="PANTHER" id="PTHR36788">
    <property type="entry name" value="DEFENSIN-LIKE PROTEIN 183"/>
    <property type="match status" value="1"/>
</dbReference>
<dbReference type="GO" id="GO:0031640">
    <property type="term" value="P:killing of cells of another organism"/>
    <property type="evidence" value="ECO:0007669"/>
    <property type="project" value="UniProtKB-UniRule"/>
</dbReference>
<name>A0A2N9IML9_FAGSY</name>
<comment type="subcellular location">
    <subcellularLocation>
        <location evidence="1 9">Secreted</location>
    </subcellularLocation>
</comment>
<evidence type="ECO:0000256" key="4">
    <source>
        <dbReference type="ARBA" id="ARBA00022529"/>
    </source>
</evidence>
<gene>
    <name evidence="10" type="ORF">FSB_LOCUS53994</name>
</gene>
<proteinExistence type="inferred from homology"/>
<evidence type="ECO:0000256" key="5">
    <source>
        <dbReference type="ARBA" id="ARBA00022577"/>
    </source>
</evidence>
<reference evidence="10" key="1">
    <citation type="submission" date="2018-02" db="EMBL/GenBank/DDBJ databases">
        <authorList>
            <person name="Cohen D.B."/>
            <person name="Kent A.D."/>
        </authorList>
    </citation>
    <scope>NUCLEOTIDE SEQUENCE</scope>
</reference>
<keyword evidence="4 9" id="KW-0929">Antimicrobial</keyword>
<keyword evidence="7 9" id="KW-0611">Plant defense</keyword>
<evidence type="ECO:0000256" key="2">
    <source>
        <dbReference type="ARBA" id="ARBA00006722"/>
    </source>
</evidence>
<feature type="signal peptide" evidence="9">
    <location>
        <begin position="1"/>
        <end position="20"/>
    </location>
</feature>
<feature type="chain" id="PRO_5027143645" description="Defensin-like protein" evidence="9">
    <location>
        <begin position="21"/>
        <end position="191"/>
    </location>
</feature>